<keyword evidence="1" id="KW-0472">Membrane</keyword>
<reference evidence="2 3" key="1">
    <citation type="submission" date="2020-11" db="EMBL/GenBank/DDBJ databases">
        <authorList>
            <person name="Kim M.K."/>
        </authorList>
    </citation>
    <scope>NUCLEOTIDE SEQUENCE [LARGE SCALE GENOMIC DNA]</scope>
    <source>
        <strain evidence="2 3">BT439</strain>
    </source>
</reference>
<gene>
    <name evidence="2" type="ORF">I2I01_10245</name>
</gene>
<keyword evidence="1" id="KW-0812">Transmembrane</keyword>
<keyword evidence="1" id="KW-1133">Transmembrane helix</keyword>
<evidence type="ECO:0000313" key="3">
    <source>
        <dbReference type="Proteomes" id="UP000645610"/>
    </source>
</evidence>
<dbReference type="Proteomes" id="UP000645610">
    <property type="component" value="Unassembled WGS sequence"/>
</dbReference>
<feature type="transmembrane region" description="Helical" evidence="1">
    <location>
        <begin position="114"/>
        <end position="133"/>
    </location>
</feature>
<organism evidence="2 3">
    <name type="scientific">Hymenobacter properus</name>
    <dbReference type="NCBI Taxonomy" id="2791026"/>
    <lineage>
        <taxon>Bacteria</taxon>
        <taxon>Pseudomonadati</taxon>
        <taxon>Bacteroidota</taxon>
        <taxon>Cytophagia</taxon>
        <taxon>Cytophagales</taxon>
        <taxon>Hymenobacteraceae</taxon>
        <taxon>Hymenobacter</taxon>
    </lineage>
</organism>
<dbReference type="AlphaFoldDB" id="A0A931BM77"/>
<accession>A0A931BM77</accession>
<comment type="caution">
    <text evidence="2">The sequence shown here is derived from an EMBL/GenBank/DDBJ whole genome shotgun (WGS) entry which is preliminary data.</text>
</comment>
<protein>
    <submittedName>
        <fullName evidence="2">Uncharacterized protein</fullName>
    </submittedName>
</protein>
<keyword evidence="3" id="KW-1185">Reference proteome</keyword>
<evidence type="ECO:0000256" key="1">
    <source>
        <dbReference type="SAM" id="Phobius"/>
    </source>
</evidence>
<dbReference type="RefSeq" id="WP_196286340.1">
    <property type="nucleotide sequence ID" value="NZ_JADQDP010000002.1"/>
</dbReference>
<name>A0A931BM77_9BACT</name>
<dbReference type="EMBL" id="JADQDP010000002">
    <property type="protein sequence ID" value="MBF9142015.1"/>
    <property type="molecule type" value="Genomic_DNA"/>
</dbReference>
<proteinExistence type="predicted"/>
<sequence>MPSPAAQPPQLSRLLWWHYRWHLVVGLAIWTGVVAAFVLAKYLQDRSIILHEPFYAHNQAESLLHAASSNAELGFMLLVTGFVPAAIGGLIRFPAMEFLGRRARSRNELIWKSLLVFAALVFIATLVPWPIAYNRFSAEMVGRQLRVLSLISLPWLLSSGLASHKLARRLGLSGRSTPPAVGN</sequence>
<feature type="transmembrane region" description="Helical" evidence="1">
    <location>
        <begin position="21"/>
        <end position="43"/>
    </location>
</feature>
<evidence type="ECO:0000313" key="2">
    <source>
        <dbReference type="EMBL" id="MBF9142015.1"/>
    </source>
</evidence>
<feature type="transmembrane region" description="Helical" evidence="1">
    <location>
        <begin position="73"/>
        <end position="93"/>
    </location>
</feature>